<dbReference type="AlphaFoldDB" id="A0A4Z2IIF3"/>
<keyword evidence="2" id="KW-1185">Reference proteome</keyword>
<organism evidence="1 2">
    <name type="scientific">Liparis tanakae</name>
    <name type="common">Tanaka's snailfish</name>
    <dbReference type="NCBI Taxonomy" id="230148"/>
    <lineage>
        <taxon>Eukaryota</taxon>
        <taxon>Metazoa</taxon>
        <taxon>Chordata</taxon>
        <taxon>Craniata</taxon>
        <taxon>Vertebrata</taxon>
        <taxon>Euteleostomi</taxon>
        <taxon>Actinopterygii</taxon>
        <taxon>Neopterygii</taxon>
        <taxon>Teleostei</taxon>
        <taxon>Neoteleostei</taxon>
        <taxon>Acanthomorphata</taxon>
        <taxon>Eupercaria</taxon>
        <taxon>Perciformes</taxon>
        <taxon>Cottioidei</taxon>
        <taxon>Cottales</taxon>
        <taxon>Liparidae</taxon>
        <taxon>Liparis</taxon>
    </lineage>
</organism>
<sequence>MDGKILERCSCTVCGGWGRTYVMEELVFSTPTAKGENRAGKTEGWRRNDGGLNFFFFLVGDLEGEPSGVPPCGIRG</sequence>
<dbReference type="Proteomes" id="UP000314294">
    <property type="component" value="Unassembled WGS sequence"/>
</dbReference>
<proteinExistence type="predicted"/>
<evidence type="ECO:0000313" key="1">
    <source>
        <dbReference type="EMBL" id="TNN77547.1"/>
    </source>
</evidence>
<gene>
    <name evidence="1" type="ORF">EYF80_012137</name>
</gene>
<comment type="caution">
    <text evidence="1">The sequence shown here is derived from an EMBL/GenBank/DDBJ whole genome shotgun (WGS) entry which is preliminary data.</text>
</comment>
<protein>
    <submittedName>
        <fullName evidence="1">Uncharacterized protein</fullName>
    </submittedName>
</protein>
<reference evidence="1 2" key="1">
    <citation type="submission" date="2019-03" db="EMBL/GenBank/DDBJ databases">
        <title>First draft genome of Liparis tanakae, snailfish: a comprehensive survey of snailfish specific genes.</title>
        <authorList>
            <person name="Kim W."/>
            <person name="Song I."/>
            <person name="Jeong J.-H."/>
            <person name="Kim D."/>
            <person name="Kim S."/>
            <person name="Ryu S."/>
            <person name="Song J.Y."/>
            <person name="Lee S.K."/>
        </authorList>
    </citation>
    <scope>NUCLEOTIDE SEQUENCE [LARGE SCALE GENOMIC DNA]</scope>
    <source>
        <tissue evidence="1">Muscle</tissue>
    </source>
</reference>
<name>A0A4Z2IIF3_9TELE</name>
<dbReference type="EMBL" id="SRLO01000081">
    <property type="protein sequence ID" value="TNN77547.1"/>
    <property type="molecule type" value="Genomic_DNA"/>
</dbReference>
<accession>A0A4Z2IIF3</accession>
<evidence type="ECO:0000313" key="2">
    <source>
        <dbReference type="Proteomes" id="UP000314294"/>
    </source>
</evidence>